<evidence type="ECO:0000313" key="2">
    <source>
        <dbReference type="EMBL" id="CAI9291354.1"/>
    </source>
</evidence>
<feature type="transmembrane region" description="Helical" evidence="1">
    <location>
        <begin position="64"/>
        <end position="85"/>
    </location>
</feature>
<feature type="transmembrane region" description="Helical" evidence="1">
    <location>
        <begin position="105"/>
        <end position="123"/>
    </location>
</feature>
<dbReference type="AlphaFoldDB" id="A0AA36ECP2"/>
<organism evidence="2 3">
    <name type="scientific">Lactuca saligna</name>
    <name type="common">Willowleaf lettuce</name>
    <dbReference type="NCBI Taxonomy" id="75948"/>
    <lineage>
        <taxon>Eukaryota</taxon>
        <taxon>Viridiplantae</taxon>
        <taxon>Streptophyta</taxon>
        <taxon>Embryophyta</taxon>
        <taxon>Tracheophyta</taxon>
        <taxon>Spermatophyta</taxon>
        <taxon>Magnoliopsida</taxon>
        <taxon>eudicotyledons</taxon>
        <taxon>Gunneridae</taxon>
        <taxon>Pentapetalae</taxon>
        <taxon>asterids</taxon>
        <taxon>campanulids</taxon>
        <taxon>Asterales</taxon>
        <taxon>Asteraceae</taxon>
        <taxon>Cichorioideae</taxon>
        <taxon>Cichorieae</taxon>
        <taxon>Lactucinae</taxon>
        <taxon>Lactuca</taxon>
    </lineage>
</organism>
<dbReference type="Proteomes" id="UP001177003">
    <property type="component" value="Chromosome 6"/>
</dbReference>
<protein>
    <submittedName>
        <fullName evidence="2">Uncharacterized protein</fullName>
    </submittedName>
</protein>
<proteinExistence type="predicted"/>
<keyword evidence="3" id="KW-1185">Reference proteome</keyword>
<evidence type="ECO:0000313" key="3">
    <source>
        <dbReference type="Proteomes" id="UP001177003"/>
    </source>
</evidence>
<keyword evidence="1" id="KW-0472">Membrane</keyword>
<dbReference type="EMBL" id="OX465082">
    <property type="protein sequence ID" value="CAI9291354.1"/>
    <property type="molecule type" value="Genomic_DNA"/>
</dbReference>
<keyword evidence="1" id="KW-1133">Transmembrane helix</keyword>
<gene>
    <name evidence="2" type="ORF">LSALG_LOCUS30499</name>
</gene>
<accession>A0AA36ECP2</accession>
<keyword evidence="1" id="KW-0812">Transmembrane</keyword>
<name>A0AA36ECP2_LACSI</name>
<sequence length="160" mass="17545">MPSATGTPVDKEQIVVMEIEPQPPVEVCHETPSSDISFLLECIVCIVILLELLGRLWMEYYPRIFGEIMLPSPLKFIIIGLAAFAEIKSQGSEFPFKTHPRCMNIAITSLLFYGLASAAQHIISVCKRFGPASVYAIVAHSGRIGSLCILVASVASLFYL</sequence>
<feature type="transmembrane region" description="Helical" evidence="1">
    <location>
        <begin position="135"/>
        <end position="159"/>
    </location>
</feature>
<evidence type="ECO:0000256" key="1">
    <source>
        <dbReference type="SAM" id="Phobius"/>
    </source>
</evidence>
<feature type="transmembrane region" description="Helical" evidence="1">
    <location>
        <begin position="36"/>
        <end position="57"/>
    </location>
</feature>
<reference evidence="2" key="1">
    <citation type="submission" date="2023-04" db="EMBL/GenBank/DDBJ databases">
        <authorList>
            <person name="Vijverberg K."/>
            <person name="Xiong W."/>
            <person name="Schranz E."/>
        </authorList>
    </citation>
    <scope>NUCLEOTIDE SEQUENCE</scope>
</reference>